<feature type="compositionally biased region" description="Basic and acidic residues" evidence="1">
    <location>
        <begin position="7"/>
        <end position="19"/>
    </location>
</feature>
<dbReference type="RefSeq" id="WP_367640627.1">
    <property type="nucleotide sequence ID" value="NZ_JBFNQN010000017.1"/>
</dbReference>
<protein>
    <recommendedName>
        <fullName evidence="5">LysM domain-containing protein</fullName>
    </recommendedName>
</protein>
<dbReference type="PANTHER" id="PTHR34700">
    <property type="entry name" value="POTASSIUM BINDING PROTEIN KBP"/>
    <property type="match status" value="1"/>
</dbReference>
<feature type="region of interest" description="Disordered" evidence="1">
    <location>
        <begin position="155"/>
        <end position="205"/>
    </location>
</feature>
<comment type="caution">
    <text evidence="3">The sequence shown here is derived from an EMBL/GenBank/DDBJ whole genome shotgun (WGS) entry which is preliminary data.</text>
</comment>
<evidence type="ECO:0000256" key="2">
    <source>
        <dbReference type="SAM" id="Phobius"/>
    </source>
</evidence>
<keyword evidence="2" id="KW-0812">Transmembrane</keyword>
<proteinExistence type="predicted"/>
<evidence type="ECO:0008006" key="5">
    <source>
        <dbReference type="Google" id="ProtNLM"/>
    </source>
</evidence>
<organism evidence="3 4">
    <name type="scientific">Kineococcus endophyticus</name>
    <dbReference type="NCBI Taxonomy" id="1181883"/>
    <lineage>
        <taxon>Bacteria</taxon>
        <taxon>Bacillati</taxon>
        <taxon>Actinomycetota</taxon>
        <taxon>Actinomycetes</taxon>
        <taxon>Kineosporiales</taxon>
        <taxon>Kineosporiaceae</taxon>
        <taxon>Kineococcus</taxon>
    </lineage>
</organism>
<gene>
    <name evidence="3" type="ORF">AB1207_21495</name>
</gene>
<evidence type="ECO:0000313" key="4">
    <source>
        <dbReference type="Proteomes" id="UP001555826"/>
    </source>
</evidence>
<feature type="transmembrane region" description="Helical" evidence="2">
    <location>
        <begin position="77"/>
        <end position="107"/>
    </location>
</feature>
<keyword evidence="2" id="KW-0472">Membrane</keyword>
<dbReference type="InterPro" id="IPR036779">
    <property type="entry name" value="LysM_dom_sf"/>
</dbReference>
<accession>A0ABV3PCZ5</accession>
<dbReference type="PANTHER" id="PTHR34700:SF4">
    <property type="entry name" value="PHAGE-LIKE ELEMENT PBSX PROTEIN XKDP"/>
    <property type="match status" value="1"/>
</dbReference>
<dbReference type="EMBL" id="JBFNQN010000017">
    <property type="protein sequence ID" value="MEW9267332.1"/>
    <property type="molecule type" value="Genomic_DNA"/>
</dbReference>
<evidence type="ECO:0000256" key="1">
    <source>
        <dbReference type="SAM" id="MobiDB-lite"/>
    </source>
</evidence>
<feature type="transmembrane region" description="Helical" evidence="2">
    <location>
        <begin position="32"/>
        <end position="57"/>
    </location>
</feature>
<dbReference type="Proteomes" id="UP001555826">
    <property type="component" value="Unassembled WGS sequence"/>
</dbReference>
<dbReference type="Gene3D" id="3.10.350.10">
    <property type="entry name" value="LysM domain"/>
    <property type="match status" value="1"/>
</dbReference>
<feature type="transmembrane region" description="Helical" evidence="2">
    <location>
        <begin position="128"/>
        <end position="148"/>
    </location>
</feature>
<sequence length="298" mass="30529">MTTSTTPRERAQRPGDRLPRAASSRGARTGELLRGAAAGVLLLTVLGGVPWFLVALVGNPLPTSVPQRSWLDAELSATALLDVLAVVLWLLWLHFAVCVVAELHAWVTGAPAPRSALGGPTHLLARRLVAAVLLVTAGGIPVAAPALAAPTSAASTTATASPDPGWGSGHEAGAARPTAEAPAPGQAPDPAWAEPAASVAVTESATDGEADAGLVAYVVQPPQGRHHDCLWDIAERTLGDPLRYREVFELNRDRVQADGSRLVDADLVRPGWTLLLPADAVAQTAPDPAGGPGGAGRA</sequence>
<dbReference type="InterPro" id="IPR052196">
    <property type="entry name" value="Bact_Kbp"/>
</dbReference>
<keyword evidence="4" id="KW-1185">Reference proteome</keyword>
<keyword evidence="2" id="KW-1133">Transmembrane helix</keyword>
<reference evidence="3 4" key="1">
    <citation type="submission" date="2024-07" db="EMBL/GenBank/DDBJ databases">
        <authorList>
            <person name="Thanompreechachai J."/>
            <person name="Duangmal K."/>
        </authorList>
    </citation>
    <scope>NUCLEOTIDE SEQUENCE [LARGE SCALE GENOMIC DNA]</scope>
    <source>
        <strain evidence="3 4">KCTC 19886</strain>
    </source>
</reference>
<feature type="compositionally biased region" description="Low complexity" evidence="1">
    <location>
        <begin position="171"/>
        <end position="184"/>
    </location>
</feature>
<evidence type="ECO:0000313" key="3">
    <source>
        <dbReference type="EMBL" id="MEW9267332.1"/>
    </source>
</evidence>
<feature type="region of interest" description="Disordered" evidence="1">
    <location>
        <begin position="1"/>
        <end position="26"/>
    </location>
</feature>
<name>A0ABV3PCZ5_9ACTN</name>